<feature type="domain" description="Glycosyltransferase 2-like" evidence="4">
    <location>
        <begin position="3"/>
        <end position="169"/>
    </location>
</feature>
<dbReference type="PANTHER" id="PTHR43398:SF1">
    <property type="entry name" value="DOLICHOL-PHOSPHATE MANNOSYLTRANSFERASE SUBUNIT 1"/>
    <property type="match status" value="1"/>
</dbReference>
<accession>A0A5C5XY62</accession>
<dbReference type="EMBL" id="SJPL01000001">
    <property type="protein sequence ID" value="TWT67900.1"/>
    <property type="molecule type" value="Genomic_DNA"/>
</dbReference>
<evidence type="ECO:0000256" key="3">
    <source>
        <dbReference type="ARBA" id="ARBA00022679"/>
    </source>
</evidence>
<evidence type="ECO:0000256" key="1">
    <source>
        <dbReference type="ARBA" id="ARBA00006739"/>
    </source>
</evidence>
<gene>
    <name evidence="5" type="ORF">Pan14r_01380</name>
</gene>
<dbReference type="GO" id="GO:0004582">
    <property type="term" value="F:dolichyl-phosphate beta-D-mannosyltransferase activity"/>
    <property type="evidence" value="ECO:0007669"/>
    <property type="project" value="InterPro"/>
</dbReference>
<evidence type="ECO:0000256" key="2">
    <source>
        <dbReference type="ARBA" id="ARBA00022676"/>
    </source>
</evidence>
<dbReference type="GO" id="GO:0009247">
    <property type="term" value="P:glycolipid biosynthetic process"/>
    <property type="evidence" value="ECO:0007669"/>
    <property type="project" value="TreeGrafter"/>
</dbReference>
<dbReference type="SUPFAM" id="SSF53448">
    <property type="entry name" value="Nucleotide-diphospho-sugar transferases"/>
    <property type="match status" value="1"/>
</dbReference>
<dbReference type="InterPro" id="IPR001173">
    <property type="entry name" value="Glyco_trans_2-like"/>
</dbReference>
<dbReference type="Pfam" id="PF00535">
    <property type="entry name" value="Glycos_transf_2"/>
    <property type="match status" value="1"/>
</dbReference>
<name>A0A5C5XY62_9PLAN</name>
<dbReference type="PANTHER" id="PTHR43398">
    <property type="entry name" value="DOLICHOL-PHOSPHATE MANNOSYLTRANSFERASE SUBUNIT 1"/>
    <property type="match status" value="1"/>
</dbReference>
<dbReference type="GO" id="GO:0047267">
    <property type="term" value="F:undecaprenyl-phosphate mannosyltransferase activity"/>
    <property type="evidence" value="ECO:0007669"/>
    <property type="project" value="UniProtKB-EC"/>
</dbReference>
<evidence type="ECO:0000313" key="6">
    <source>
        <dbReference type="Proteomes" id="UP000317238"/>
    </source>
</evidence>
<proteinExistence type="inferred from homology"/>
<dbReference type="EC" id="2.4.1.54" evidence="5"/>
<evidence type="ECO:0000313" key="5">
    <source>
        <dbReference type="EMBL" id="TWT67900.1"/>
    </source>
</evidence>
<dbReference type="FunFam" id="3.90.550.10:FF:000122">
    <property type="entry name" value="Dolichol-phosphate mannosyltransferase subunit 1"/>
    <property type="match status" value="1"/>
</dbReference>
<evidence type="ECO:0000259" key="4">
    <source>
        <dbReference type="Pfam" id="PF00535"/>
    </source>
</evidence>
<dbReference type="Proteomes" id="UP000317238">
    <property type="component" value="Unassembled WGS sequence"/>
</dbReference>
<comment type="caution">
    <text evidence="5">The sequence shown here is derived from an EMBL/GenBank/DDBJ whole genome shotgun (WGS) entry which is preliminary data.</text>
</comment>
<comment type="similarity">
    <text evidence="1">Belongs to the glycosyltransferase 2 family.</text>
</comment>
<keyword evidence="2 5" id="KW-0328">Glycosyltransferase</keyword>
<dbReference type="Gene3D" id="3.90.550.10">
    <property type="entry name" value="Spore Coat Polysaccharide Biosynthesis Protein SpsA, Chain A"/>
    <property type="match status" value="1"/>
</dbReference>
<dbReference type="InterPro" id="IPR039528">
    <property type="entry name" value="DPM1-like"/>
</dbReference>
<dbReference type="CDD" id="cd06442">
    <property type="entry name" value="DPM1_like"/>
    <property type="match status" value="1"/>
</dbReference>
<dbReference type="InterPro" id="IPR029044">
    <property type="entry name" value="Nucleotide-diphossugar_trans"/>
</dbReference>
<dbReference type="AlphaFoldDB" id="A0A5C5XY62"/>
<keyword evidence="6" id="KW-1185">Reference proteome</keyword>
<sequence>MLIAICTYNEAGNVVAMLRGLRESMPDADLLVVDDGSPDGTAELAQEWSAKNGRAEVIVRHDQRGLGGAIRRAVQTAVDQGYDFFLNLDADLSHDPAELPRLLERALQDDRPDVVVGSRYIRGGSIVGWPVRRKVLSRMVNTFAVHWLRLPVSDCSGSMRCYRVDALSRLDLDGLRNNGYALLEELLVRLRQQGAVMAEVPICFTERQVGESKLTIGEAVSSALSIVKLSRSPSR</sequence>
<keyword evidence="3 5" id="KW-0808">Transferase</keyword>
<protein>
    <submittedName>
        <fullName evidence="5">Undecaprenyl-phosphate mannosyltransferase</fullName>
        <ecNumber evidence="5">2.4.1.54</ecNumber>
    </submittedName>
</protein>
<reference evidence="5 6" key="1">
    <citation type="submission" date="2019-02" db="EMBL/GenBank/DDBJ databases">
        <title>Deep-cultivation of Planctomycetes and their phenomic and genomic characterization uncovers novel biology.</title>
        <authorList>
            <person name="Wiegand S."/>
            <person name="Jogler M."/>
            <person name="Boedeker C."/>
            <person name="Pinto D."/>
            <person name="Vollmers J."/>
            <person name="Rivas-Marin E."/>
            <person name="Kohn T."/>
            <person name="Peeters S.H."/>
            <person name="Heuer A."/>
            <person name="Rast P."/>
            <person name="Oberbeckmann S."/>
            <person name="Bunk B."/>
            <person name="Jeske O."/>
            <person name="Meyerdierks A."/>
            <person name="Storesund J.E."/>
            <person name="Kallscheuer N."/>
            <person name="Luecker S."/>
            <person name="Lage O.M."/>
            <person name="Pohl T."/>
            <person name="Merkel B.J."/>
            <person name="Hornburger P."/>
            <person name="Mueller R.-W."/>
            <person name="Bruemmer F."/>
            <person name="Labrenz M."/>
            <person name="Spormann A.M."/>
            <person name="Op Den Camp H."/>
            <person name="Overmann J."/>
            <person name="Amann R."/>
            <person name="Jetten M.S.M."/>
            <person name="Mascher T."/>
            <person name="Medema M.H."/>
            <person name="Devos D.P."/>
            <person name="Kaster A.-K."/>
            <person name="Ovreas L."/>
            <person name="Rohde M."/>
            <person name="Galperin M.Y."/>
            <person name="Jogler C."/>
        </authorList>
    </citation>
    <scope>NUCLEOTIDE SEQUENCE [LARGE SCALE GENOMIC DNA]</scope>
    <source>
        <strain evidence="5 6">Pan14r</strain>
    </source>
</reference>
<dbReference type="GO" id="GO:0016020">
    <property type="term" value="C:membrane"/>
    <property type="evidence" value="ECO:0007669"/>
    <property type="project" value="GOC"/>
</dbReference>
<organism evidence="5 6">
    <name type="scientific">Crateriforma conspicua</name>
    <dbReference type="NCBI Taxonomy" id="2527996"/>
    <lineage>
        <taxon>Bacteria</taxon>
        <taxon>Pseudomonadati</taxon>
        <taxon>Planctomycetota</taxon>
        <taxon>Planctomycetia</taxon>
        <taxon>Planctomycetales</taxon>
        <taxon>Planctomycetaceae</taxon>
        <taxon>Crateriforma</taxon>
    </lineage>
</organism>